<keyword evidence="7" id="KW-1185">Reference proteome</keyword>
<reference evidence="6" key="1">
    <citation type="submission" date="2022-11" db="EMBL/GenBank/DDBJ databases">
        <authorList>
            <person name="Somphong A."/>
            <person name="Phongsopitanun W."/>
        </authorList>
    </citation>
    <scope>NUCLEOTIDE SEQUENCE</scope>
    <source>
        <strain evidence="6">Pm04-4</strain>
    </source>
</reference>
<organism evidence="6 7">
    <name type="scientific">Paractinoplanes pyxinae</name>
    <dbReference type="NCBI Taxonomy" id="2997416"/>
    <lineage>
        <taxon>Bacteria</taxon>
        <taxon>Bacillati</taxon>
        <taxon>Actinomycetota</taxon>
        <taxon>Actinomycetes</taxon>
        <taxon>Micromonosporales</taxon>
        <taxon>Micromonosporaceae</taxon>
        <taxon>Paractinoplanes</taxon>
    </lineage>
</organism>
<proteinExistence type="predicted"/>
<keyword evidence="2" id="KW-0547">Nucleotide-binding</keyword>
<evidence type="ECO:0000256" key="1">
    <source>
        <dbReference type="ARBA" id="ARBA00022448"/>
    </source>
</evidence>
<dbReference type="RefSeq" id="WP_267562802.1">
    <property type="nucleotide sequence ID" value="NZ_JAPNTZ010000004.1"/>
</dbReference>
<protein>
    <submittedName>
        <fullName evidence="6">ABC transporter ATP-binding protein</fullName>
    </submittedName>
</protein>
<dbReference type="Pfam" id="PF00005">
    <property type="entry name" value="ABC_tran"/>
    <property type="match status" value="1"/>
</dbReference>
<dbReference type="InterPro" id="IPR003439">
    <property type="entry name" value="ABC_transporter-like_ATP-bd"/>
</dbReference>
<accession>A0ABT4AWZ2</accession>
<dbReference type="PROSITE" id="PS50893">
    <property type="entry name" value="ABC_TRANSPORTER_2"/>
    <property type="match status" value="1"/>
</dbReference>
<evidence type="ECO:0000313" key="6">
    <source>
        <dbReference type="EMBL" id="MCY1138757.1"/>
    </source>
</evidence>
<sequence>MTEPHQETPEEWDRENARPVDEAAPTGKPASAPARNDVRGDVLLEVDHVTLRFGGVVALNDVSFSLRKGEIFGLIGPNGAGKTTCFNAMTGVYRPTEGAIRFQGESIVGKKKHQITRGGIARTFQNVRLFPEMTALENVMVGADAHHKTSVISALFRLPRFWREEKSGRQRSLELLRFVGIAHRAGDVSRNLSYGEQRRLEIARALATNPTLLCLDEPAAGFNPAEKEDLLQLIRRIRDTGVTVLLIEHDMRLVMGVTDRIVVLEFGKKIAEGTPAEVRDNPAVIAAYLGVPTDAA</sequence>
<evidence type="ECO:0000256" key="3">
    <source>
        <dbReference type="ARBA" id="ARBA00022840"/>
    </source>
</evidence>
<evidence type="ECO:0000256" key="4">
    <source>
        <dbReference type="SAM" id="MobiDB-lite"/>
    </source>
</evidence>
<dbReference type="InterPro" id="IPR051120">
    <property type="entry name" value="ABC_AA/LPS_Transport"/>
</dbReference>
<dbReference type="InterPro" id="IPR027417">
    <property type="entry name" value="P-loop_NTPase"/>
</dbReference>
<name>A0ABT4AWZ2_9ACTN</name>
<gene>
    <name evidence="6" type="ORF">OWR29_12180</name>
</gene>
<dbReference type="InterPro" id="IPR032823">
    <property type="entry name" value="BCA_ABC_TP_C"/>
</dbReference>
<dbReference type="CDD" id="cd03219">
    <property type="entry name" value="ABC_Mj1267_LivG_branched"/>
    <property type="match status" value="1"/>
</dbReference>
<dbReference type="PANTHER" id="PTHR45772">
    <property type="entry name" value="CONSERVED COMPONENT OF ABC TRANSPORTER FOR NATURAL AMINO ACIDS-RELATED"/>
    <property type="match status" value="1"/>
</dbReference>
<dbReference type="InterPro" id="IPR003593">
    <property type="entry name" value="AAA+_ATPase"/>
</dbReference>
<keyword evidence="1" id="KW-0813">Transport</keyword>
<dbReference type="PROSITE" id="PS00211">
    <property type="entry name" value="ABC_TRANSPORTER_1"/>
    <property type="match status" value="1"/>
</dbReference>
<dbReference type="Pfam" id="PF12399">
    <property type="entry name" value="BCA_ABC_TP_C"/>
    <property type="match status" value="1"/>
</dbReference>
<comment type="caution">
    <text evidence="6">The sequence shown here is derived from an EMBL/GenBank/DDBJ whole genome shotgun (WGS) entry which is preliminary data.</text>
</comment>
<dbReference type="PANTHER" id="PTHR45772:SF7">
    <property type="entry name" value="AMINO ACID ABC TRANSPORTER ATP-BINDING PROTEIN"/>
    <property type="match status" value="1"/>
</dbReference>
<dbReference type="SUPFAM" id="SSF52540">
    <property type="entry name" value="P-loop containing nucleoside triphosphate hydrolases"/>
    <property type="match status" value="1"/>
</dbReference>
<dbReference type="Proteomes" id="UP001151002">
    <property type="component" value="Unassembled WGS sequence"/>
</dbReference>
<evidence type="ECO:0000259" key="5">
    <source>
        <dbReference type="PROSITE" id="PS50893"/>
    </source>
</evidence>
<feature type="region of interest" description="Disordered" evidence="4">
    <location>
        <begin position="1"/>
        <end position="35"/>
    </location>
</feature>
<dbReference type="EMBL" id="JAPNTZ010000004">
    <property type="protein sequence ID" value="MCY1138757.1"/>
    <property type="molecule type" value="Genomic_DNA"/>
</dbReference>
<keyword evidence="3 6" id="KW-0067">ATP-binding</keyword>
<dbReference type="SMART" id="SM00382">
    <property type="entry name" value="AAA"/>
    <property type="match status" value="1"/>
</dbReference>
<dbReference type="GO" id="GO:0005524">
    <property type="term" value="F:ATP binding"/>
    <property type="evidence" value="ECO:0007669"/>
    <property type="project" value="UniProtKB-KW"/>
</dbReference>
<feature type="domain" description="ABC transporter" evidence="5">
    <location>
        <begin position="44"/>
        <end position="291"/>
    </location>
</feature>
<evidence type="ECO:0000256" key="2">
    <source>
        <dbReference type="ARBA" id="ARBA00022741"/>
    </source>
</evidence>
<evidence type="ECO:0000313" key="7">
    <source>
        <dbReference type="Proteomes" id="UP001151002"/>
    </source>
</evidence>
<dbReference type="InterPro" id="IPR017871">
    <property type="entry name" value="ABC_transporter-like_CS"/>
</dbReference>
<dbReference type="Gene3D" id="3.40.50.300">
    <property type="entry name" value="P-loop containing nucleotide triphosphate hydrolases"/>
    <property type="match status" value="1"/>
</dbReference>